<evidence type="ECO:0000313" key="1">
    <source>
        <dbReference type="EMBL" id="CCA20327.1"/>
    </source>
</evidence>
<proteinExistence type="predicted"/>
<gene>
    <name evidence="1" type="primary">AlNc14C91G5697</name>
    <name evidence="1" type="ORF">ALNC14_064700</name>
</gene>
<name>F0WGG4_9STRA</name>
<accession>F0WGG4</accession>
<dbReference type="AlphaFoldDB" id="F0WGG4"/>
<dbReference type="HOGENOM" id="CLU_1753066_0_0_1"/>
<sequence length="149" mass="17265">MKTNNRLLTWRRVILLDFLQSLIHMLLELRMQYTQRNYNLSEKTTQCICFVNATPHRLAAAVYVSPSYLRVQPVEGRFHMIYCFSVSPLPPSFLINLIVALYTCPSTYHKMGVFCHYLIHFTAPTPLPINCTAPESCFQAQKPSHSRNQ</sequence>
<dbReference type="EMBL" id="FR824136">
    <property type="protein sequence ID" value="CCA20327.1"/>
    <property type="molecule type" value="Genomic_DNA"/>
</dbReference>
<reference evidence="1" key="2">
    <citation type="submission" date="2011-02" db="EMBL/GenBank/DDBJ databases">
        <authorList>
            <person name="MacLean D."/>
        </authorList>
    </citation>
    <scope>NUCLEOTIDE SEQUENCE</scope>
</reference>
<reference evidence="1" key="1">
    <citation type="journal article" date="2011" name="PLoS Biol.">
        <title>Gene gain and loss during evolution of obligate parasitism in the white rust pathogen of Arabidopsis thaliana.</title>
        <authorList>
            <person name="Kemen E."/>
            <person name="Gardiner A."/>
            <person name="Schultz-Larsen T."/>
            <person name="Kemen A.C."/>
            <person name="Balmuth A.L."/>
            <person name="Robert-Seilaniantz A."/>
            <person name="Bailey K."/>
            <person name="Holub E."/>
            <person name="Studholme D.J."/>
            <person name="Maclean D."/>
            <person name="Jones J.D."/>
        </authorList>
    </citation>
    <scope>NUCLEOTIDE SEQUENCE</scope>
</reference>
<organism evidence="1">
    <name type="scientific">Albugo laibachii Nc14</name>
    <dbReference type="NCBI Taxonomy" id="890382"/>
    <lineage>
        <taxon>Eukaryota</taxon>
        <taxon>Sar</taxon>
        <taxon>Stramenopiles</taxon>
        <taxon>Oomycota</taxon>
        <taxon>Peronosporomycetes</taxon>
        <taxon>Albuginales</taxon>
        <taxon>Albuginaceae</taxon>
        <taxon>Albugo</taxon>
    </lineage>
</organism>
<protein>
    <submittedName>
        <fullName evidence="1">AlNc14C91G5697 protein</fullName>
    </submittedName>
</protein>